<reference evidence="4 5" key="1">
    <citation type="submission" date="2019-03" db="EMBL/GenBank/DDBJ databases">
        <title>Rhizobium sp. nov., an bacterium isolated from biocrust in Mu Us Desert.</title>
        <authorList>
            <person name="Lixiong L."/>
        </authorList>
    </citation>
    <scope>NUCLEOTIDE SEQUENCE [LARGE SCALE GENOMIC DNA]</scope>
    <source>
        <strain evidence="4 5">SPY-1</strain>
    </source>
</reference>
<gene>
    <name evidence="4" type="ORF">E2F50_03160</name>
</gene>
<dbReference type="InterPro" id="IPR036291">
    <property type="entry name" value="NAD(P)-bd_dom_sf"/>
</dbReference>
<protein>
    <submittedName>
        <fullName evidence="4">NAD(P)-dependent oxidoreductase</fullName>
    </submittedName>
</protein>
<sequence>MKRLLITGASGFVGRHCALLAVKQGYDVWATRSGRSRENAALDVEGVNWRTVDLLKPGGLEDVLEEAQPTHVLHTAWVTEHGSYWSSPANLDWLALGARFFRRFSELGGQRFVSAGTCAEYDWSHGYMVEGTTPDAPSTFYGRIKLAHHQSLMAAAEGLGFSAASGRIFFAYGPHENSARLIPSLCTSLLANSYAEMGSGMFFRDFMHVDDVASGFLALLESELTGICNVCSGEPTRLLDIALALGRLNGRAHLIRPGARRDRESDPKMVVGSNRKLLSTGWEPKVGLDEGLSGAYKWWSRVL</sequence>
<proteinExistence type="inferred from homology"/>
<organism evidence="4 5">
    <name type="scientific">Rhizobium deserti</name>
    <dbReference type="NCBI Taxonomy" id="2547961"/>
    <lineage>
        <taxon>Bacteria</taxon>
        <taxon>Pseudomonadati</taxon>
        <taxon>Pseudomonadota</taxon>
        <taxon>Alphaproteobacteria</taxon>
        <taxon>Hyphomicrobiales</taxon>
        <taxon>Rhizobiaceae</taxon>
        <taxon>Rhizobium/Agrobacterium group</taxon>
        <taxon>Rhizobium</taxon>
    </lineage>
</organism>
<name>A0A4R5UMR8_9HYPH</name>
<keyword evidence="5" id="KW-1185">Reference proteome</keyword>
<dbReference type="OrthoDB" id="7305551at2"/>
<comment type="pathway">
    <text evidence="1">Bacterial outer membrane biogenesis; LPS O-antigen biosynthesis.</text>
</comment>
<dbReference type="Proteomes" id="UP000295238">
    <property type="component" value="Unassembled WGS sequence"/>
</dbReference>
<accession>A0A4R5UMR8</accession>
<evidence type="ECO:0000313" key="4">
    <source>
        <dbReference type="EMBL" id="TDK39141.1"/>
    </source>
</evidence>
<comment type="similarity">
    <text evidence="2">Belongs to the NAD(P)-dependent epimerase/dehydratase family.</text>
</comment>
<evidence type="ECO:0000256" key="2">
    <source>
        <dbReference type="ARBA" id="ARBA00007637"/>
    </source>
</evidence>
<evidence type="ECO:0000256" key="1">
    <source>
        <dbReference type="ARBA" id="ARBA00005125"/>
    </source>
</evidence>
<dbReference type="Gene3D" id="3.90.25.10">
    <property type="entry name" value="UDP-galactose 4-epimerase, domain 1"/>
    <property type="match status" value="1"/>
</dbReference>
<dbReference type="Gene3D" id="3.40.50.720">
    <property type="entry name" value="NAD(P)-binding Rossmann-like Domain"/>
    <property type="match status" value="1"/>
</dbReference>
<comment type="caution">
    <text evidence="4">The sequence shown here is derived from an EMBL/GenBank/DDBJ whole genome shotgun (WGS) entry which is preliminary data.</text>
</comment>
<dbReference type="PANTHER" id="PTHR43000">
    <property type="entry name" value="DTDP-D-GLUCOSE 4,6-DEHYDRATASE-RELATED"/>
    <property type="match status" value="1"/>
</dbReference>
<dbReference type="AlphaFoldDB" id="A0A4R5UMR8"/>
<dbReference type="InterPro" id="IPR001509">
    <property type="entry name" value="Epimerase_deHydtase"/>
</dbReference>
<feature type="domain" description="NAD-dependent epimerase/dehydratase" evidence="3">
    <location>
        <begin position="5"/>
        <end position="222"/>
    </location>
</feature>
<dbReference type="RefSeq" id="WP_133314590.1">
    <property type="nucleotide sequence ID" value="NZ_SMTL01000001.1"/>
</dbReference>
<dbReference type="Pfam" id="PF01370">
    <property type="entry name" value="Epimerase"/>
    <property type="match status" value="1"/>
</dbReference>
<evidence type="ECO:0000259" key="3">
    <source>
        <dbReference type="Pfam" id="PF01370"/>
    </source>
</evidence>
<dbReference type="SUPFAM" id="SSF51735">
    <property type="entry name" value="NAD(P)-binding Rossmann-fold domains"/>
    <property type="match status" value="1"/>
</dbReference>
<evidence type="ECO:0000313" key="5">
    <source>
        <dbReference type="Proteomes" id="UP000295238"/>
    </source>
</evidence>
<dbReference type="EMBL" id="SMTL01000001">
    <property type="protein sequence ID" value="TDK39141.1"/>
    <property type="molecule type" value="Genomic_DNA"/>
</dbReference>